<evidence type="ECO:0000313" key="8">
    <source>
        <dbReference type="Proteomes" id="UP000675409"/>
    </source>
</evidence>
<comment type="caution">
    <text evidence="7">The sequence shown here is derived from an EMBL/GenBank/DDBJ whole genome shotgun (WGS) entry which is preliminary data.</text>
</comment>
<gene>
    <name evidence="7" type="ORF">HGK34_14060</name>
</gene>
<feature type="domain" description="CBM2" evidence="6">
    <location>
        <begin position="258"/>
        <end position="352"/>
    </location>
</feature>
<feature type="compositionally biased region" description="Acidic residues" evidence="4">
    <location>
        <begin position="231"/>
        <end position="248"/>
    </location>
</feature>
<dbReference type="CDD" id="cd21177">
    <property type="entry name" value="LPMO_AA10"/>
    <property type="match status" value="1"/>
</dbReference>
<dbReference type="Pfam" id="PF03067">
    <property type="entry name" value="LPMO_10"/>
    <property type="match status" value="1"/>
</dbReference>
<evidence type="ECO:0000256" key="5">
    <source>
        <dbReference type="SAM" id="SignalP"/>
    </source>
</evidence>
<evidence type="ECO:0000256" key="2">
    <source>
        <dbReference type="ARBA" id="ARBA00022801"/>
    </source>
</evidence>
<sequence length="352" mass="36632">MTVRARTRGLILAAAMALAAPMGLVAAVSADTAMAPPAAAHGSVTDPPSRNYGCLERWGDDHLNPEMATVDPMCWQAWQANPNAMWNWNGLYVNGLGENYEQAIPDGQLCSGGHAESGRYDSLDVPGEWVATGVDPQFHLTLTDGAEHGADYLRIYVSRPGFDPTTEALGWDDVELVQETGYYPSQGTYETDVDLGDRSGRAVLFTVWLAGHMDQKYFLCSDINIGGGDLWPEEPGPDPDPTEPEPEPTDPGPEPSDPGDGTAGCTATVTVTNSWSGGYQADVTVTAGDSAISGWQVAVDGATITQAWNATVSGDTLTNADWNGALAAGGSTTAGFIGSGSADGLAAACSAG</sequence>
<reference evidence="7 8" key="1">
    <citation type="journal article" date="2021" name="Arch. Microbiol.">
        <title>Myceligenerans indicum sp. nov., an actinobacterium isolated from mangrove sediment of Sundarbans, India.</title>
        <authorList>
            <person name="Asha K."/>
            <person name="Bhadury P."/>
        </authorList>
    </citation>
    <scope>NUCLEOTIDE SEQUENCE [LARGE SCALE GENOMIC DNA]</scope>
    <source>
        <strain evidence="7 8">I2</strain>
    </source>
</reference>
<dbReference type="InterPro" id="IPR001919">
    <property type="entry name" value="CBD2"/>
</dbReference>
<protein>
    <submittedName>
        <fullName evidence="7">Cellulose-binding protein</fullName>
    </submittedName>
</protein>
<accession>A0ABS1LNM3</accession>
<dbReference type="EMBL" id="JABBYC010000027">
    <property type="protein sequence ID" value="MBL0887388.1"/>
    <property type="molecule type" value="Genomic_DNA"/>
</dbReference>
<evidence type="ECO:0000313" key="7">
    <source>
        <dbReference type="EMBL" id="MBL0887388.1"/>
    </source>
</evidence>
<dbReference type="InterPro" id="IPR004302">
    <property type="entry name" value="Cellulose/chitin-bd_N"/>
</dbReference>
<dbReference type="RefSeq" id="WP_201848416.1">
    <property type="nucleotide sequence ID" value="NZ_JABBYC010000027.1"/>
</dbReference>
<dbReference type="SUPFAM" id="SSF81296">
    <property type="entry name" value="E set domains"/>
    <property type="match status" value="1"/>
</dbReference>
<dbReference type="PROSITE" id="PS51173">
    <property type="entry name" value="CBM2"/>
    <property type="match status" value="1"/>
</dbReference>
<dbReference type="InterPro" id="IPR012291">
    <property type="entry name" value="CBM2_carb-bd_dom_sf"/>
</dbReference>
<dbReference type="SMART" id="SM00637">
    <property type="entry name" value="CBD_II"/>
    <property type="match status" value="1"/>
</dbReference>
<dbReference type="Gene3D" id="2.60.40.290">
    <property type="match status" value="1"/>
</dbReference>
<feature type="signal peptide" evidence="5">
    <location>
        <begin position="1"/>
        <end position="19"/>
    </location>
</feature>
<evidence type="ECO:0000256" key="3">
    <source>
        <dbReference type="ARBA" id="ARBA00023295"/>
    </source>
</evidence>
<dbReference type="Gene3D" id="2.70.50.50">
    <property type="entry name" value="chitin-binding protein cbp21"/>
    <property type="match status" value="1"/>
</dbReference>
<evidence type="ECO:0000259" key="6">
    <source>
        <dbReference type="PROSITE" id="PS51173"/>
    </source>
</evidence>
<dbReference type="PANTHER" id="PTHR34823">
    <property type="entry name" value="GLCNAC-BINDING PROTEIN A"/>
    <property type="match status" value="1"/>
</dbReference>
<dbReference type="InterPro" id="IPR051024">
    <property type="entry name" value="GlcNAc_Chitin_IntDeg"/>
</dbReference>
<evidence type="ECO:0000256" key="1">
    <source>
        <dbReference type="ARBA" id="ARBA00022729"/>
    </source>
</evidence>
<dbReference type="Pfam" id="PF00553">
    <property type="entry name" value="CBM_2"/>
    <property type="match status" value="1"/>
</dbReference>
<organism evidence="7 8">
    <name type="scientific">Myceligenerans indicum</name>
    <dbReference type="NCBI Taxonomy" id="2593663"/>
    <lineage>
        <taxon>Bacteria</taxon>
        <taxon>Bacillati</taxon>
        <taxon>Actinomycetota</taxon>
        <taxon>Actinomycetes</taxon>
        <taxon>Micrococcales</taxon>
        <taxon>Promicromonosporaceae</taxon>
        <taxon>Myceligenerans</taxon>
    </lineage>
</organism>
<name>A0ABS1LNM3_9MICO</name>
<keyword evidence="3" id="KW-0326">Glycosidase</keyword>
<feature type="region of interest" description="Disordered" evidence="4">
    <location>
        <begin position="228"/>
        <end position="264"/>
    </location>
</feature>
<evidence type="ECO:0000256" key="4">
    <source>
        <dbReference type="SAM" id="MobiDB-lite"/>
    </source>
</evidence>
<dbReference type="Proteomes" id="UP000675409">
    <property type="component" value="Unassembled WGS sequence"/>
</dbReference>
<dbReference type="InterPro" id="IPR008965">
    <property type="entry name" value="CBM2/CBM3_carb-bd_dom_sf"/>
</dbReference>
<keyword evidence="8" id="KW-1185">Reference proteome</keyword>
<keyword evidence="2" id="KW-0378">Hydrolase</keyword>
<dbReference type="SUPFAM" id="SSF49384">
    <property type="entry name" value="Carbohydrate-binding domain"/>
    <property type="match status" value="1"/>
</dbReference>
<keyword evidence="1 5" id="KW-0732">Signal</keyword>
<feature type="chain" id="PRO_5045130048" evidence="5">
    <location>
        <begin position="20"/>
        <end position="352"/>
    </location>
</feature>
<dbReference type="PANTHER" id="PTHR34823:SF1">
    <property type="entry name" value="CHITIN-BINDING TYPE-4 DOMAIN-CONTAINING PROTEIN"/>
    <property type="match status" value="1"/>
</dbReference>
<proteinExistence type="predicted"/>
<dbReference type="InterPro" id="IPR014756">
    <property type="entry name" value="Ig_E-set"/>
</dbReference>